<proteinExistence type="predicted"/>
<evidence type="ECO:0000313" key="3">
    <source>
        <dbReference type="Proteomes" id="UP000831460"/>
    </source>
</evidence>
<reference evidence="2 3" key="1">
    <citation type="submission" date="2022-03" db="EMBL/GenBank/DDBJ databases">
        <title>Chryseobacterium sp. isolated from particulate matters in swine house.</title>
        <authorList>
            <person name="Won M."/>
            <person name="Kim S.-J."/>
            <person name="Kwon S.-W."/>
        </authorList>
    </citation>
    <scope>NUCLEOTIDE SEQUENCE [LARGE SCALE GENOMIC DNA]</scope>
    <source>
        <strain evidence="2 3">SC2-2</strain>
    </source>
</reference>
<dbReference type="EMBL" id="CP094532">
    <property type="protein sequence ID" value="UOE42156.1"/>
    <property type="molecule type" value="Genomic_DNA"/>
</dbReference>
<dbReference type="Proteomes" id="UP000831460">
    <property type="component" value="Chromosome"/>
</dbReference>
<gene>
    <name evidence="2" type="ORF">MTP09_05835</name>
</gene>
<sequence>MKSKQKINEDRAAVYLAEHHKEISNEIRELYAHKNFAGILQAVVNLIKCLLEKGEFTKITKHIKYIGWIYQRGNDYIRYIIENLFVRSFEGIRKRCSTNQWQQLYTEIPKSFQMVYIKQNNIIQTIKI</sequence>
<protein>
    <recommendedName>
        <fullName evidence="1">DUF7674 domain-containing protein</fullName>
    </recommendedName>
</protein>
<dbReference type="RefSeq" id="WP_243551128.1">
    <property type="nucleotide sequence ID" value="NZ_CP094532.1"/>
</dbReference>
<name>A0ABY4BSI3_9FLAO</name>
<dbReference type="Pfam" id="PF24722">
    <property type="entry name" value="DUF7674"/>
    <property type="match status" value="1"/>
</dbReference>
<organism evidence="2 3">
    <name type="scientific">Chryseobacterium suipulveris</name>
    <dbReference type="NCBI Taxonomy" id="2929800"/>
    <lineage>
        <taxon>Bacteria</taxon>
        <taxon>Pseudomonadati</taxon>
        <taxon>Bacteroidota</taxon>
        <taxon>Flavobacteriia</taxon>
        <taxon>Flavobacteriales</taxon>
        <taxon>Weeksellaceae</taxon>
        <taxon>Chryseobacterium group</taxon>
        <taxon>Chryseobacterium</taxon>
    </lineage>
</organism>
<accession>A0ABY4BSI3</accession>
<evidence type="ECO:0000313" key="2">
    <source>
        <dbReference type="EMBL" id="UOE42156.1"/>
    </source>
</evidence>
<dbReference type="InterPro" id="IPR056091">
    <property type="entry name" value="DUF7674"/>
</dbReference>
<evidence type="ECO:0000259" key="1">
    <source>
        <dbReference type="Pfam" id="PF24722"/>
    </source>
</evidence>
<feature type="domain" description="DUF7674" evidence="1">
    <location>
        <begin position="15"/>
        <end position="120"/>
    </location>
</feature>
<keyword evidence="3" id="KW-1185">Reference proteome</keyword>